<dbReference type="InterPro" id="IPR036388">
    <property type="entry name" value="WH-like_DNA-bd_sf"/>
</dbReference>
<dbReference type="NCBIfam" id="NF033788">
    <property type="entry name" value="HTH_metalloreg"/>
    <property type="match status" value="1"/>
</dbReference>
<evidence type="ECO:0000313" key="4">
    <source>
        <dbReference type="Proteomes" id="UP000218022"/>
    </source>
</evidence>
<dbReference type="InterPro" id="IPR001845">
    <property type="entry name" value="HTH_ArsR_DNA-bd_dom"/>
</dbReference>
<dbReference type="PANTHER" id="PTHR38600:SF2">
    <property type="entry name" value="SLL0088 PROTEIN"/>
    <property type="match status" value="1"/>
</dbReference>
<dbReference type="EMBL" id="MTZV01000006">
    <property type="protein sequence ID" value="PCE21874.1"/>
    <property type="molecule type" value="Genomic_DNA"/>
</dbReference>
<comment type="caution">
    <text evidence="3">The sequence shown here is derived from an EMBL/GenBank/DDBJ whole genome shotgun (WGS) entry which is preliminary data.</text>
</comment>
<dbReference type="OrthoDB" id="46768at2"/>
<dbReference type="SUPFAM" id="SSF46785">
    <property type="entry name" value="Winged helix' DNA-binding domain"/>
    <property type="match status" value="1"/>
</dbReference>
<dbReference type="RefSeq" id="WP_096723191.1">
    <property type="nucleotide sequence ID" value="NZ_JAOALG010000002.1"/>
</dbReference>
<evidence type="ECO:0000313" key="3">
    <source>
        <dbReference type="EMBL" id="PCE21874.1"/>
    </source>
</evidence>
<dbReference type="PRINTS" id="PR00778">
    <property type="entry name" value="HTHARSR"/>
</dbReference>
<dbReference type="InterPro" id="IPR036390">
    <property type="entry name" value="WH_DNA-bd_sf"/>
</dbReference>
<feature type="domain" description="HTH arsR-type" evidence="1">
    <location>
        <begin position="1"/>
        <end position="94"/>
    </location>
</feature>
<reference evidence="2 5" key="3">
    <citation type="journal article" date="2024" name="Chem. Sci.">
        <title>Discovery of a lagriamide polyketide by integrated genome mining, isotopic labeling, and untargeted metabolomics.</title>
        <authorList>
            <person name="Fergusson C.H."/>
            <person name="Saulog J."/>
            <person name="Paulo B.S."/>
            <person name="Wilson D.M."/>
            <person name="Liu D.Y."/>
            <person name="Morehouse N.J."/>
            <person name="Waterworth S."/>
            <person name="Barkei J."/>
            <person name="Gray C.A."/>
            <person name="Kwan J.C."/>
            <person name="Eustaquio A.S."/>
            <person name="Linington R.G."/>
        </authorList>
    </citation>
    <scope>NUCLEOTIDE SEQUENCE [LARGE SCALE GENOMIC DNA]</scope>
    <source>
        <strain evidence="2 5">RL17-338-BIF-B</strain>
    </source>
</reference>
<organism evidence="3 4">
    <name type="scientific">Paraburkholderia acidicola</name>
    <dbReference type="NCBI Taxonomy" id="1912599"/>
    <lineage>
        <taxon>Bacteria</taxon>
        <taxon>Pseudomonadati</taxon>
        <taxon>Pseudomonadota</taxon>
        <taxon>Betaproteobacteria</taxon>
        <taxon>Burkholderiales</taxon>
        <taxon>Burkholderiaceae</taxon>
        <taxon>Paraburkholderia</taxon>
    </lineage>
</organism>
<proteinExistence type="predicted"/>
<dbReference type="AlphaFoldDB" id="A0A2A4ENK2"/>
<dbReference type="GO" id="GO:0003700">
    <property type="term" value="F:DNA-binding transcription factor activity"/>
    <property type="evidence" value="ECO:0007669"/>
    <property type="project" value="InterPro"/>
</dbReference>
<dbReference type="Pfam" id="PF12840">
    <property type="entry name" value="HTH_20"/>
    <property type="match status" value="1"/>
</dbReference>
<evidence type="ECO:0000313" key="5">
    <source>
        <dbReference type="Proteomes" id="UP001469089"/>
    </source>
</evidence>
<evidence type="ECO:0000313" key="2">
    <source>
        <dbReference type="EMBL" id="MEQ5843334.1"/>
    </source>
</evidence>
<name>A0A2A4ENK2_9BURK</name>
<dbReference type="PANTHER" id="PTHR38600">
    <property type="entry name" value="TRANSCRIPTIONAL REGULATORY PROTEIN"/>
    <property type="match status" value="1"/>
</dbReference>
<dbReference type="Gene3D" id="1.10.10.10">
    <property type="entry name" value="Winged helix-like DNA-binding domain superfamily/Winged helix DNA-binding domain"/>
    <property type="match status" value="1"/>
</dbReference>
<dbReference type="PROSITE" id="PS50987">
    <property type="entry name" value="HTH_ARSR_2"/>
    <property type="match status" value="1"/>
</dbReference>
<dbReference type="Proteomes" id="UP000218022">
    <property type="component" value="Unassembled WGS sequence"/>
</dbReference>
<dbReference type="Proteomes" id="UP001469089">
    <property type="component" value="Unassembled WGS sequence"/>
</dbReference>
<reference evidence="3 4" key="1">
    <citation type="submission" date="2017-01" db="EMBL/GenBank/DDBJ databases">
        <title>Whole-Genome Shotgun Sequencing of Two beta-Proteobacterial Species in Search of the Bulgecin Biosynthetic Cluster.</title>
        <authorList>
            <person name="Horsman M.E."/>
            <person name="Marous D.R."/>
            <person name="Li R."/>
            <person name="Oliver R.A."/>
            <person name="Byun B."/>
            <person name="Emrich S.J."/>
            <person name="Boggess B."/>
            <person name="Townsend C.A."/>
            <person name="Mobashery S."/>
        </authorList>
    </citation>
    <scope>NUCLEOTIDE SEQUENCE [LARGE SCALE GENOMIC DNA]</scope>
    <source>
        <strain evidence="3 4">ATCC 31363</strain>
    </source>
</reference>
<keyword evidence="5" id="KW-1185">Reference proteome</keyword>
<sequence length="122" mass="13800">MANYQAGVSDIFHALSDPTRCAIVSALCRGEQAVSVLAAPFDMALPSFMKHVSLLERSGLIRTRKAGRTRTCELMQGRLSEAEQWIAGQRAIWEARSDRMVDFVERLHEEEQPRASKPRRSR</sequence>
<dbReference type="EMBL" id="JAOALG010000002">
    <property type="protein sequence ID" value="MEQ5843334.1"/>
    <property type="molecule type" value="Genomic_DNA"/>
</dbReference>
<gene>
    <name evidence="3" type="ORF">BWP39_19580</name>
    <name evidence="2" type="ORF">N0A02_28140</name>
</gene>
<evidence type="ECO:0000259" key="1">
    <source>
        <dbReference type="PROSITE" id="PS50987"/>
    </source>
</evidence>
<protein>
    <submittedName>
        <fullName evidence="3">ArsR family transcriptional regulator</fullName>
    </submittedName>
    <submittedName>
        <fullName evidence="2">Metalloregulator ArsR/SmtB family transcription factor</fullName>
    </submittedName>
</protein>
<dbReference type="SMART" id="SM00418">
    <property type="entry name" value="HTH_ARSR"/>
    <property type="match status" value="1"/>
</dbReference>
<accession>A0A2A4ENK2</accession>
<dbReference type="CDD" id="cd00090">
    <property type="entry name" value="HTH_ARSR"/>
    <property type="match status" value="1"/>
</dbReference>
<dbReference type="InterPro" id="IPR011991">
    <property type="entry name" value="ArsR-like_HTH"/>
</dbReference>
<reference evidence="2" key="2">
    <citation type="submission" date="2022-09" db="EMBL/GenBank/DDBJ databases">
        <authorList>
            <person name="Fergusson C."/>
            <person name="Paulo B.S."/>
            <person name="Eustaquio A.S."/>
            <person name="Linington R."/>
        </authorList>
    </citation>
    <scope>NUCLEOTIDE SEQUENCE</scope>
    <source>
        <strain evidence="2">RL17-338-BIF-B</strain>
    </source>
</reference>